<sequence length="643" mass="70754">MSGGRLQATLSLLSACRTPSHLHQLHAHALKTSLDADPVVAGKLLILAAVSLAGTLPHALRLFSFLPPPASRDPFLHNALIRGLAESDRPSRSLLAYTSMRRAAVPPDSFSFAFALKAAANAPSPSAGEQLHAQAALHGLDANVFVATTLVSMYAECGRGDSALRVFDGMPHRNVVTWNAAITACLRCGDLAGAEGLFSRAPSRDITTWNLLLAGYMKDGELGLARRTFHEMPTRDPVSWSTMVTGLAKDGNFEEAFCFFHDSFHSGLRPNEVSLAAVLSACAHGGALELGRIVHGYIEKVGLKHVVAVSNALLDAYAKCGSMDMARRVFDRWLEVKSIVSWTVMIAGLAMHGYGEEAMRIFHEMEEQGVIPDGIAFIAILYACSHAGLVEQGYDYFCKMEERYGIERSMEHYGCMVDLYGRAGLLDEAYKFITHMPIQPDAIIWRTLLGACSIHGNLKLAKHVKKQLSELDDSGDYVLLSNIYAVAGKWKDASDMRRSMSSQKMRKMPGWSAIEAGKVVYRFVASDESDVVREEANAVLEEMMSRLMEEGYVPEVASVVHDIEDEEKHHVLARHSEKLAVAFGVAKTCPGSVIRIVKNLRVCRDCHTVMKLISKVYGREIVVRDRSRFHSFTEGSCSCKDYW</sequence>
<protein>
    <submittedName>
        <fullName evidence="4">Pentatricopeptide repeat-containing protein At1g74630</fullName>
    </submittedName>
</protein>
<accession>A0A1D1YUW0</accession>
<dbReference type="PANTHER" id="PTHR47926">
    <property type="entry name" value="PENTATRICOPEPTIDE REPEAT-CONTAINING PROTEIN"/>
    <property type="match status" value="1"/>
</dbReference>
<feature type="repeat" description="PPR" evidence="2">
    <location>
        <begin position="143"/>
        <end position="177"/>
    </location>
</feature>
<feature type="domain" description="DYW" evidence="3">
    <location>
        <begin position="551"/>
        <end position="643"/>
    </location>
</feature>
<dbReference type="Gene3D" id="1.25.40.10">
    <property type="entry name" value="Tetratricopeptide repeat domain"/>
    <property type="match status" value="4"/>
</dbReference>
<feature type="repeat" description="PPR" evidence="2">
    <location>
        <begin position="338"/>
        <end position="372"/>
    </location>
</feature>
<name>A0A1D1YUW0_9ARAE</name>
<dbReference type="PANTHER" id="PTHR47926:SF411">
    <property type="entry name" value="PENTATRICOPEPTIDE REPEAT-CONTAINING PROTEIN"/>
    <property type="match status" value="1"/>
</dbReference>
<dbReference type="InterPro" id="IPR002885">
    <property type="entry name" value="PPR_rpt"/>
</dbReference>
<dbReference type="FunFam" id="1.25.40.10:FF:001093">
    <property type="entry name" value="Pentatricopeptide repeat-containing protein At2g34400"/>
    <property type="match status" value="1"/>
</dbReference>
<evidence type="ECO:0000256" key="1">
    <source>
        <dbReference type="ARBA" id="ARBA00022737"/>
    </source>
</evidence>
<dbReference type="FunFam" id="1.25.40.10:FF:000344">
    <property type="entry name" value="Pentatricopeptide repeat-containing protein"/>
    <property type="match status" value="1"/>
</dbReference>
<organism evidence="4">
    <name type="scientific">Anthurium amnicola</name>
    <dbReference type="NCBI Taxonomy" id="1678845"/>
    <lineage>
        <taxon>Eukaryota</taxon>
        <taxon>Viridiplantae</taxon>
        <taxon>Streptophyta</taxon>
        <taxon>Embryophyta</taxon>
        <taxon>Tracheophyta</taxon>
        <taxon>Spermatophyta</taxon>
        <taxon>Magnoliopsida</taxon>
        <taxon>Liliopsida</taxon>
        <taxon>Araceae</taxon>
        <taxon>Pothoideae</taxon>
        <taxon>Potheae</taxon>
        <taxon>Anthurium</taxon>
    </lineage>
</organism>
<dbReference type="InterPro" id="IPR011990">
    <property type="entry name" value="TPR-like_helical_dom_sf"/>
</dbReference>
<dbReference type="Pfam" id="PF13041">
    <property type="entry name" value="PPR_2"/>
    <property type="match status" value="1"/>
</dbReference>
<feature type="repeat" description="PPR" evidence="2">
    <location>
        <begin position="205"/>
        <end position="235"/>
    </location>
</feature>
<dbReference type="EMBL" id="GDJX01009479">
    <property type="protein sequence ID" value="JAT58457.1"/>
    <property type="molecule type" value="Transcribed_RNA"/>
</dbReference>
<dbReference type="AlphaFoldDB" id="A0A1D1YUW0"/>
<dbReference type="Pfam" id="PF14432">
    <property type="entry name" value="DYW_deaminase"/>
    <property type="match status" value="1"/>
</dbReference>
<dbReference type="InterPro" id="IPR046848">
    <property type="entry name" value="E_motif"/>
</dbReference>
<proteinExistence type="predicted"/>
<reference evidence="4" key="1">
    <citation type="submission" date="2015-07" db="EMBL/GenBank/DDBJ databases">
        <title>Transcriptome Assembly of Anthurium amnicola.</title>
        <authorList>
            <person name="Suzuki J."/>
        </authorList>
    </citation>
    <scope>NUCLEOTIDE SEQUENCE</scope>
</reference>
<evidence type="ECO:0000256" key="2">
    <source>
        <dbReference type="PROSITE-ProRule" id="PRU00708"/>
    </source>
</evidence>
<feature type="repeat" description="PPR" evidence="2">
    <location>
        <begin position="236"/>
        <end position="270"/>
    </location>
</feature>
<dbReference type="NCBIfam" id="TIGR00756">
    <property type="entry name" value="PPR"/>
    <property type="match status" value="3"/>
</dbReference>
<dbReference type="PROSITE" id="PS51257">
    <property type="entry name" value="PROKAR_LIPOPROTEIN"/>
    <property type="match status" value="1"/>
</dbReference>
<dbReference type="GO" id="GO:0003723">
    <property type="term" value="F:RNA binding"/>
    <property type="evidence" value="ECO:0007669"/>
    <property type="project" value="InterPro"/>
</dbReference>
<dbReference type="Pfam" id="PF20431">
    <property type="entry name" value="E_motif"/>
    <property type="match status" value="1"/>
</dbReference>
<gene>
    <name evidence="4" type="primary">PCMP-H71</name>
    <name evidence="4" type="ORF">g.44805</name>
</gene>
<feature type="repeat" description="PPR" evidence="2">
    <location>
        <begin position="73"/>
        <end position="107"/>
    </location>
</feature>
<dbReference type="Pfam" id="PF01535">
    <property type="entry name" value="PPR"/>
    <property type="match status" value="6"/>
</dbReference>
<dbReference type="GO" id="GO:0009451">
    <property type="term" value="P:RNA modification"/>
    <property type="evidence" value="ECO:0007669"/>
    <property type="project" value="InterPro"/>
</dbReference>
<keyword evidence="1" id="KW-0677">Repeat</keyword>
<dbReference type="GO" id="GO:0008270">
    <property type="term" value="F:zinc ion binding"/>
    <property type="evidence" value="ECO:0007669"/>
    <property type="project" value="InterPro"/>
</dbReference>
<evidence type="ECO:0000313" key="4">
    <source>
        <dbReference type="EMBL" id="JAT58457.1"/>
    </source>
</evidence>
<evidence type="ECO:0000259" key="3">
    <source>
        <dbReference type="Pfam" id="PF14432"/>
    </source>
</evidence>
<dbReference type="PROSITE" id="PS51375">
    <property type="entry name" value="PPR"/>
    <property type="match status" value="5"/>
</dbReference>
<dbReference type="InterPro" id="IPR032867">
    <property type="entry name" value="DYW_dom"/>
</dbReference>
<dbReference type="InterPro" id="IPR046960">
    <property type="entry name" value="PPR_At4g14850-like_plant"/>
</dbReference>